<dbReference type="CDD" id="cd00093">
    <property type="entry name" value="HTH_XRE"/>
    <property type="match status" value="1"/>
</dbReference>
<dbReference type="PROSITE" id="PS50943">
    <property type="entry name" value="HTH_CROC1"/>
    <property type="match status" value="1"/>
</dbReference>
<feature type="region of interest" description="Disordered" evidence="1">
    <location>
        <begin position="246"/>
        <end position="270"/>
    </location>
</feature>
<dbReference type="OrthoDB" id="3829505at2"/>
<dbReference type="GO" id="GO:0003677">
    <property type="term" value="F:DNA binding"/>
    <property type="evidence" value="ECO:0007669"/>
    <property type="project" value="InterPro"/>
</dbReference>
<keyword evidence="4" id="KW-1185">Reference proteome</keyword>
<sequence>MPSRPSQPSQCLWPARLRRLRCSLRKDTAPGAGRHTRRPTPGVSSRRSVKGDRQCHGKTVYRTRFVTGERRETPDMGSRPASFYDCKHCHTVVQAPARPGRRPEYCSAQCRQSFHRLKQQRNRTAADPARDEALLDLTLDLQEEVRHVVRLAAMDGDAEGAIAAVQSAARMKAQIDAVTAGLVQQARARGVRWEAVGRALNVSPETARRVHRRETATRLVQRMVGWRRTDLPSAADVLYGSAGTEGLEELGGQAPAERPEPGPLPLSPQASNRLAPTLSLMQRKAGITLRRLGQRTGVSASYLSQVLAGRKFPSRALTKRFAEECGVDAAEVMTMWEQETRGRTTAAYEGLF</sequence>
<feature type="region of interest" description="Disordered" evidence="1">
    <location>
        <begin position="24"/>
        <end position="53"/>
    </location>
</feature>
<dbReference type="InterPro" id="IPR001387">
    <property type="entry name" value="Cro/C1-type_HTH"/>
</dbReference>
<evidence type="ECO:0000256" key="1">
    <source>
        <dbReference type="SAM" id="MobiDB-lite"/>
    </source>
</evidence>
<evidence type="ECO:0000313" key="4">
    <source>
        <dbReference type="Proteomes" id="UP000308697"/>
    </source>
</evidence>
<dbReference type="AlphaFoldDB" id="A0A4U0MU97"/>
<dbReference type="Gene3D" id="1.10.260.40">
    <property type="entry name" value="lambda repressor-like DNA-binding domains"/>
    <property type="match status" value="1"/>
</dbReference>
<accession>A0A4U0MU97</accession>
<name>A0A4U0MU97_9ACTN</name>
<feature type="domain" description="HTH cro/C1-type" evidence="2">
    <location>
        <begin position="284"/>
        <end position="332"/>
    </location>
</feature>
<comment type="caution">
    <text evidence="3">The sequence shown here is derived from an EMBL/GenBank/DDBJ whole genome shotgun (WGS) entry which is preliminary data.</text>
</comment>
<proteinExistence type="predicted"/>
<dbReference type="Pfam" id="PF13560">
    <property type="entry name" value="HTH_31"/>
    <property type="match status" value="1"/>
</dbReference>
<evidence type="ECO:0000259" key="2">
    <source>
        <dbReference type="PROSITE" id="PS50943"/>
    </source>
</evidence>
<dbReference type="SMART" id="SM00530">
    <property type="entry name" value="HTH_XRE"/>
    <property type="match status" value="1"/>
</dbReference>
<dbReference type="InterPro" id="IPR010982">
    <property type="entry name" value="Lambda_DNA-bd_dom_sf"/>
</dbReference>
<dbReference type="SUPFAM" id="SSF47413">
    <property type="entry name" value="lambda repressor-like DNA-binding domains"/>
    <property type="match status" value="1"/>
</dbReference>
<dbReference type="Proteomes" id="UP000308697">
    <property type="component" value="Unassembled WGS sequence"/>
</dbReference>
<reference evidence="3 4" key="1">
    <citation type="submission" date="2019-04" db="EMBL/GenBank/DDBJ databases">
        <title>Streptomyces piniterrae sp. nov., a heliquinomycin-producing actinomycete isolated from rhizosphere soil of Pinus yunnanensis.</title>
        <authorList>
            <person name="Zhuang X."/>
            <person name="Zhao J."/>
        </authorList>
    </citation>
    <scope>NUCLEOTIDE SEQUENCE [LARGE SCALE GENOMIC DNA]</scope>
    <source>
        <strain evidence="4">jys28</strain>
    </source>
</reference>
<gene>
    <name evidence="3" type="ORF">FCH28_30050</name>
</gene>
<evidence type="ECO:0000313" key="3">
    <source>
        <dbReference type="EMBL" id="TJZ44575.1"/>
    </source>
</evidence>
<organism evidence="3 4">
    <name type="scientific">Streptomyces piniterrae</name>
    <dbReference type="NCBI Taxonomy" id="2571125"/>
    <lineage>
        <taxon>Bacteria</taxon>
        <taxon>Bacillati</taxon>
        <taxon>Actinomycetota</taxon>
        <taxon>Actinomycetes</taxon>
        <taxon>Kitasatosporales</taxon>
        <taxon>Streptomycetaceae</taxon>
        <taxon>Streptomyces</taxon>
    </lineage>
</organism>
<dbReference type="EMBL" id="SUMB01000012">
    <property type="protein sequence ID" value="TJZ44575.1"/>
    <property type="molecule type" value="Genomic_DNA"/>
</dbReference>
<protein>
    <submittedName>
        <fullName evidence="3">Helix-turn-helix domain-containing protein</fullName>
    </submittedName>
</protein>